<comment type="caution">
    <text evidence="2">The sequence shown here is derived from an EMBL/GenBank/DDBJ whole genome shotgun (WGS) entry which is preliminary data.</text>
</comment>
<dbReference type="InterPro" id="IPR029052">
    <property type="entry name" value="Metallo-depent_PP-like"/>
</dbReference>
<evidence type="ECO:0000259" key="1">
    <source>
        <dbReference type="Pfam" id="PF00149"/>
    </source>
</evidence>
<accession>A0A4R1QJ69</accession>
<proteinExistence type="predicted"/>
<dbReference type="InterPro" id="IPR004843">
    <property type="entry name" value="Calcineurin-like_PHP"/>
</dbReference>
<dbReference type="Gene3D" id="3.60.21.10">
    <property type="match status" value="1"/>
</dbReference>
<dbReference type="GO" id="GO:0008758">
    <property type="term" value="F:UDP-2,3-diacylglucosamine hydrolase activity"/>
    <property type="evidence" value="ECO:0007669"/>
    <property type="project" value="TreeGrafter"/>
</dbReference>
<dbReference type="Pfam" id="PF00149">
    <property type="entry name" value="Metallophos"/>
    <property type="match status" value="1"/>
</dbReference>
<dbReference type="GO" id="GO:0009245">
    <property type="term" value="P:lipid A biosynthetic process"/>
    <property type="evidence" value="ECO:0007669"/>
    <property type="project" value="TreeGrafter"/>
</dbReference>
<gene>
    <name evidence="2" type="ORF">EDD69_101144</name>
</gene>
<sequence length="253" mass="29206">MWIFFVVIICFIFYMWMEAHRNRIVRHHFSFSSFPKSFRRFHLFFISDIHRRRVSPKLIERLKGDVDLVVIGGDLTEKGVPFARVKENILLLRQLGPVYFVWGNNDYEVDFHELDALLLDCGVKILDNTAVMFESEEGERVALIGVDDVNGRRDRLDFALSDVPRSVFRILVSHDPRIVQKIKKEDDIHLVLSGHTHGGQIRFWKFGLYEKGGVKEINGMKVLVSNGYGTTALPLRFGAPAEVHLLSLHSEKD</sequence>
<dbReference type="RefSeq" id="WP_132947046.1">
    <property type="nucleotide sequence ID" value="NZ_SLUL01000001.1"/>
</dbReference>
<dbReference type="GO" id="GO:0016020">
    <property type="term" value="C:membrane"/>
    <property type="evidence" value="ECO:0007669"/>
    <property type="project" value="GOC"/>
</dbReference>
<dbReference type="AlphaFoldDB" id="A0A4R1QJ69"/>
<feature type="domain" description="Calcineurin-like phosphoesterase" evidence="1">
    <location>
        <begin position="43"/>
        <end position="198"/>
    </location>
</feature>
<evidence type="ECO:0000313" key="2">
    <source>
        <dbReference type="EMBL" id="TCL53137.1"/>
    </source>
</evidence>
<name>A0A4R1QJ69_9BACL</name>
<organism evidence="2 3">
    <name type="scientific">Thermolongibacillus altinsuensis</name>
    <dbReference type="NCBI Taxonomy" id="575256"/>
    <lineage>
        <taxon>Bacteria</taxon>
        <taxon>Bacillati</taxon>
        <taxon>Bacillota</taxon>
        <taxon>Bacilli</taxon>
        <taxon>Bacillales</taxon>
        <taxon>Anoxybacillaceae</taxon>
        <taxon>Thermolongibacillus</taxon>
    </lineage>
</organism>
<dbReference type="PANTHER" id="PTHR31302">
    <property type="entry name" value="TRANSMEMBRANE PROTEIN WITH METALLOPHOSPHOESTERASE DOMAIN-RELATED"/>
    <property type="match status" value="1"/>
</dbReference>
<dbReference type="SUPFAM" id="SSF56300">
    <property type="entry name" value="Metallo-dependent phosphatases"/>
    <property type="match status" value="1"/>
</dbReference>
<dbReference type="OrthoDB" id="9780884at2"/>
<keyword evidence="2" id="KW-0378">Hydrolase</keyword>
<protein>
    <submittedName>
        <fullName evidence="2">Putative MPP superfamily phosphohydrolase</fullName>
    </submittedName>
</protein>
<reference evidence="2 3" key="1">
    <citation type="submission" date="2019-03" db="EMBL/GenBank/DDBJ databases">
        <title>Genomic Encyclopedia of Type Strains, Phase IV (KMG-IV): sequencing the most valuable type-strain genomes for metagenomic binning, comparative biology and taxonomic classification.</title>
        <authorList>
            <person name="Goeker M."/>
        </authorList>
    </citation>
    <scope>NUCLEOTIDE SEQUENCE [LARGE SCALE GENOMIC DNA]</scope>
    <source>
        <strain evidence="2 3">DSM 24979</strain>
    </source>
</reference>
<dbReference type="Proteomes" id="UP000295658">
    <property type="component" value="Unassembled WGS sequence"/>
</dbReference>
<dbReference type="InterPro" id="IPR051158">
    <property type="entry name" value="Metallophosphoesterase_sf"/>
</dbReference>
<dbReference type="EMBL" id="SLUL01000001">
    <property type="protein sequence ID" value="TCL53137.1"/>
    <property type="molecule type" value="Genomic_DNA"/>
</dbReference>
<keyword evidence="3" id="KW-1185">Reference proteome</keyword>
<evidence type="ECO:0000313" key="3">
    <source>
        <dbReference type="Proteomes" id="UP000295658"/>
    </source>
</evidence>
<dbReference type="PANTHER" id="PTHR31302:SF32">
    <property type="entry name" value="PHOSPHOESTERASE"/>
    <property type="match status" value="1"/>
</dbReference>